<dbReference type="Proteomes" id="UP000216478">
    <property type="component" value="Unassembled WGS sequence"/>
</dbReference>
<dbReference type="InterPro" id="IPR036111">
    <property type="entry name" value="Mal/L-sulfo/L-lacto_DH-like_sf"/>
</dbReference>
<dbReference type="PANTHER" id="PTHR11091">
    <property type="entry name" value="OXIDOREDUCTASE-RELATED"/>
    <property type="match status" value="1"/>
</dbReference>
<dbReference type="InterPro" id="IPR043143">
    <property type="entry name" value="Mal/L-sulf/L-lact_DH-like_NADP"/>
</dbReference>
<organism evidence="3 4">
    <name type="scientific">Brucella grignonensis</name>
    <dbReference type="NCBI Taxonomy" id="94627"/>
    <lineage>
        <taxon>Bacteria</taxon>
        <taxon>Pseudomonadati</taxon>
        <taxon>Pseudomonadota</taxon>
        <taxon>Alphaproteobacteria</taxon>
        <taxon>Hyphomicrobiales</taxon>
        <taxon>Brucellaceae</taxon>
        <taxon>Brucella/Ochrobactrum group</taxon>
        <taxon>Brucella</taxon>
    </lineage>
</organism>
<comment type="caution">
    <text evidence="3">The sequence shown here is derived from an EMBL/GenBank/DDBJ whole genome shotgun (WGS) entry which is preliminary data.</text>
</comment>
<dbReference type="GO" id="GO:0016491">
    <property type="term" value="F:oxidoreductase activity"/>
    <property type="evidence" value="ECO:0007669"/>
    <property type="project" value="UniProtKB-KW"/>
</dbReference>
<accession>A0A256F0Q8</accession>
<protein>
    <submittedName>
        <fullName evidence="3">Malate/L-lactate dehydrogenase family protein</fullName>
    </submittedName>
</protein>
<dbReference type="RefSeq" id="WP_094542247.1">
    <property type="nucleotide sequence ID" value="NZ_JBHEER010000010.1"/>
</dbReference>
<comment type="similarity">
    <text evidence="1">Belongs to the LDH2/MDH2 oxidoreductase family.</text>
</comment>
<dbReference type="PANTHER" id="PTHR11091:SF0">
    <property type="entry name" value="MALATE DEHYDROGENASE"/>
    <property type="match status" value="1"/>
</dbReference>
<sequence>MVSETFDGGELIAFATSAMVAVGLSEDRAATVARVLVKGDLLGKSTHGIALLPAYVDQIIIGGMNTAGDPLVISDMGACTTWDGQRLPGPWLMTKAVKEAVRRAKSFGLGAVSLRRSHHTACLGAYLAEPLESGLAILICLTDPSHSSVAPYGGCTPVLTSNPIAFGAPTKGDPILIDMSTAMLTNSAALAYARSGKDTPSPSFLNSDGLLTSDASVISATPPGSILPLGGLEAGHKGYALGLIVELLTGCLSGHGRAETHEGWGASVLVMVFDPGAFGGSSAFVQQSQALVELCQSAKPRPGFGEVSLPGAASLRNLRRQEHQGIVLPPDVVQRLASLAEAHGLRAPTAL</sequence>
<evidence type="ECO:0000256" key="1">
    <source>
        <dbReference type="ARBA" id="ARBA00006056"/>
    </source>
</evidence>
<evidence type="ECO:0000313" key="3">
    <source>
        <dbReference type="EMBL" id="OYR08422.1"/>
    </source>
</evidence>
<evidence type="ECO:0000256" key="2">
    <source>
        <dbReference type="ARBA" id="ARBA00023002"/>
    </source>
</evidence>
<proteinExistence type="inferred from homology"/>
<dbReference type="OrthoDB" id="9811519at2"/>
<dbReference type="Gene3D" id="1.10.1530.10">
    <property type="match status" value="1"/>
</dbReference>
<dbReference type="Gene3D" id="3.30.1370.60">
    <property type="entry name" value="Hypothetical oxidoreductase yiak, domain 2"/>
    <property type="match status" value="1"/>
</dbReference>
<name>A0A256F0Q8_9HYPH</name>
<keyword evidence="2" id="KW-0560">Oxidoreductase</keyword>
<dbReference type="EMBL" id="NNRL01000166">
    <property type="protein sequence ID" value="OYR08422.1"/>
    <property type="molecule type" value="Genomic_DNA"/>
</dbReference>
<reference evidence="3 4" key="1">
    <citation type="submission" date="2017-07" db="EMBL/GenBank/DDBJ databases">
        <title>Phylogenetic study on the rhizospheric bacterium Ochrobactrum sp. A44.</title>
        <authorList>
            <person name="Krzyzanowska D.M."/>
            <person name="Ossowicki A."/>
            <person name="Rajewska M."/>
            <person name="Maciag T."/>
            <person name="Kaczynski Z."/>
            <person name="Czerwicka M."/>
            <person name="Jafra S."/>
        </authorList>
    </citation>
    <scope>NUCLEOTIDE SEQUENCE [LARGE SCALE GENOMIC DNA]</scope>
    <source>
        <strain evidence="3 4">OgA9a</strain>
    </source>
</reference>
<dbReference type="InterPro" id="IPR043144">
    <property type="entry name" value="Mal/L-sulf/L-lact_DH-like_ah"/>
</dbReference>
<dbReference type="InterPro" id="IPR003767">
    <property type="entry name" value="Malate/L-lactate_DH-like"/>
</dbReference>
<dbReference type="Pfam" id="PF02615">
    <property type="entry name" value="Ldh_2"/>
    <property type="match status" value="1"/>
</dbReference>
<dbReference type="SUPFAM" id="SSF89733">
    <property type="entry name" value="L-sulfolactate dehydrogenase-like"/>
    <property type="match status" value="1"/>
</dbReference>
<keyword evidence="4" id="KW-1185">Reference proteome</keyword>
<evidence type="ECO:0000313" key="4">
    <source>
        <dbReference type="Proteomes" id="UP000216478"/>
    </source>
</evidence>
<dbReference type="AlphaFoldDB" id="A0A256F0Q8"/>
<gene>
    <name evidence="3" type="ORF">CEV33_3191</name>
</gene>